<accession>A0A814BMZ5</accession>
<protein>
    <submittedName>
        <fullName evidence="2">Uncharacterized protein</fullName>
    </submittedName>
</protein>
<dbReference type="InterPro" id="IPR050328">
    <property type="entry name" value="Dev_Immune_Receptor"/>
</dbReference>
<keyword evidence="3" id="KW-1185">Reference proteome</keyword>
<keyword evidence="1" id="KW-0732">Signal</keyword>
<dbReference type="AlphaFoldDB" id="A0A814BMZ5"/>
<dbReference type="InterPro" id="IPR001611">
    <property type="entry name" value="Leu-rich_rpt"/>
</dbReference>
<dbReference type="Pfam" id="PF13855">
    <property type="entry name" value="LRR_8"/>
    <property type="match status" value="1"/>
</dbReference>
<gene>
    <name evidence="2" type="ORF">OXX778_LOCUS12936</name>
</gene>
<sequence length="185" mass="21574">VTQDRISGIFLNIPAAKQRVKPCISSNALNSLINLKHLDLSHNNLRSFNFESIEKLENLSLFENELDYFSQNLPNLKILELSLNPLKILNYSVINNKDSMLETFSIRGCDLKELRSEAFQNLKYLQYLSIYENDLITYDSNLFFGLSYLETVSLNKELSFLHDLKTKYPMVSFIHEPDWIEIDQN</sequence>
<dbReference type="PANTHER" id="PTHR24373">
    <property type="entry name" value="SLIT RELATED LEUCINE-RICH REPEAT NEURONAL PROTEIN"/>
    <property type="match status" value="1"/>
</dbReference>
<dbReference type="OrthoDB" id="72369at2759"/>
<evidence type="ECO:0000256" key="1">
    <source>
        <dbReference type="ARBA" id="ARBA00022729"/>
    </source>
</evidence>
<comment type="caution">
    <text evidence="2">The sequence shown here is derived from an EMBL/GenBank/DDBJ whole genome shotgun (WGS) entry which is preliminary data.</text>
</comment>
<dbReference type="EMBL" id="CAJNOC010002416">
    <property type="protein sequence ID" value="CAF0931588.1"/>
    <property type="molecule type" value="Genomic_DNA"/>
</dbReference>
<reference evidence="2" key="1">
    <citation type="submission" date="2021-02" db="EMBL/GenBank/DDBJ databases">
        <authorList>
            <person name="Nowell W R."/>
        </authorList>
    </citation>
    <scope>NUCLEOTIDE SEQUENCE</scope>
    <source>
        <strain evidence="2">Ploen Becks lab</strain>
    </source>
</reference>
<evidence type="ECO:0000313" key="3">
    <source>
        <dbReference type="Proteomes" id="UP000663879"/>
    </source>
</evidence>
<dbReference type="Gene3D" id="3.80.10.10">
    <property type="entry name" value="Ribonuclease Inhibitor"/>
    <property type="match status" value="1"/>
</dbReference>
<dbReference type="InterPro" id="IPR032675">
    <property type="entry name" value="LRR_dom_sf"/>
</dbReference>
<dbReference type="SUPFAM" id="SSF52058">
    <property type="entry name" value="L domain-like"/>
    <property type="match status" value="1"/>
</dbReference>
<evidence type="ECO:0000313" key="2">
    <source>
        <dbReference type="EMBL" id="CAF0931588.1"/>
    </source>
</evidence>
<feature type="non-terminal residue" evidence="2">
    <location>
        <position position="1"/>
    </location>
</feature>
<dbReference type="PRINTS" id="PR00019">
    <property type="entry name" value="LEURICHRPT"/>
</dbReference>
<proteinExistence type="predicted"/>
<organism evidence="2 3">
    <name type="scientific">Brachionus calyciflorus</name>
    <dbReference type="NCBI Taxonomy" id="104777"/>
    <lineage>
        <taxon>Eukaryota</taxon>
        <taxon>Metazoa</taxon>
        <taxon>Spiralia</taxon>
        <taxon>Gnathifera</taxon>
        <taxon>Rotifera</taxon>
        <taxon>Eurotatoria</taxon>
        <taxon>Monogononta</taxon>
        <taxon>Pseudotrocha</taxon>
        <taxon>Ploima</taxon>
        <taxon>Brachionidae</taxon>
        <taxon>Brachionus</taxon>
    </lineage>
</organism>
<dbReference type="PANTHER" id="PTHR24373:SF392">
    <property type="entry name" value="NEPHROCAN"/>
    <property type="match status" value="1"/>
</dbReference>
<dbReference type="PROSITE" id="PS51450">
    <property type="entry name" value="LRR"/>
    <property type="match status" value="1"/>
</dbReference>
<name>A0A814BMZ5_9BILA</name>
<dbReference type="Pfam" id="PF00560">
    <property type="entry name" value="LRR_1"/>
    <property type="match status" value="1"/>
</dbReference>
<dbReference type="Proteomes" id="UP000663879">
    <property type="component" value="Unassembled WGS sequence"/>
</dbReference>